<evidence type="ECO:0000313" key="1">
    <source>
        <dbReference type="EMBL" id="CAK9179264.1"/>
    </source>
</evidence>
<gene>
    <name evidence="1" type="ORF">ILEXP_LOCUS49201</name>
</gene>
<sequence length="110" mass="12324">MASDRATELADHKRRVLSQVLQAGQPQRNKVEVGLVAGLLRMDPDGPLHHSIFPHQHDRVSTKSLPNILQLVRSDIVGRGDEDLGVLIKKLAQLLIISDLLFGLRCFHRH</sequence>
<reference evidence="1 2" key="1">
    <citation type="submission" date="2024-02" db="EMBL/GenBank/DDBJ databases">
        <authorList>
            <person name="Vignale AGUSTIN F."/>
            <person name="Sosa J E."/>
            <person name="Modenutti C."/>
        </authorList>
    </citation>
    <scope>NUCLEOTIDE SEQUENCE [LARGE SCALE GENOMIC DNA]</scope>
</reference>
<dbReference type="AlphaFoldDB" id="A0ABC8UE89"/>
<accession>A0ABC8UE89</accession>
<organism evidence="1 2">
    <name type="scientific">Ilex paraguariensis</name>
    <name type="common">yerba mate</name>
    <dbReference type="NCBI Taxonomy" id="185542"/>
    <lineage>
        <taxon>Eukaryota</taxon>
        <taxon>Viridiplantae</taxon>
        <taxon>Streptophyta</taxon>
        <taxon>Embryophyta</taxon>
        <taxon>Tracheophyta</taxon>
        <taxon>Spermatophyta</taxon>
        <taxon>Magnoliopsida</taxon>
        <taxon>eudicotyledons</taxon>
        <taxon>Gunneridae</taxon>
        <taxon>Pentapetalae</taxon>
        <taxon>asterids</taxon>
        <taxon>campanulids</taxon>
        <taxon>Aquifoliales</taxon>
        <taxon>Aquifoliaceae</taxon>
        <taxon>Ilex</taxon>
    </lineage>
</organism>
<protein>
    <submittedName>
        <fullName evidence="1">Uncharacterized protein</fullName>
    </submittedName>
</protein>
<keyword evidence="2" id="KW-1185">Reference proteome</keyword>
<name>A0ABC8UE89_9AQUA</name>
<dbReference type="EMBL" id="CAUOFW020007457">
    <property type="protein sequence ID" value="CAK9179264.1"/>
    <property type="molecule type" value="Genomic_DNA"/>
</dbReference>
<evidence type="ECO:0000313" key="2">
    <source>
        <dbReference type="Proteomes" id="UP001642360"/>
    </source>
</evidence>
<dbReference type="Proteomes" id="UP001642360">
    <property type="component" value="Unassembled WGS sequence"/>
</dbReference>
<comment type="caution">
    <text evidence="1">The sequence shown here is derived from an EMBL/GenBank/DDBJ whole genome shotgun (WGS) entry which is preliminary data.</text>
</comment>
<proteinExistence type="predicted"/>